<organism evidence="1 2">
    <name type="scientific">Wenyingzhuangia fucanilytica</name>
    <dbReference type="NCBI Taxonomy" id="1790137"/>
    <lineage>
        <taxon>Bacteria</taxon>
        <taxon>Pseudomonadati</taxon>
        <taxon>Bacteroidota</taxon>
        <taxon>Flavobacteriia</taxon>
        <taxon>Flavobacteriales</taxon>
        <taxon>Flavobacteriaceae</taxon>
        <taxon>Wenyingzhuangia</taxon>
    </lineage>
</organism>
<dbReference type="SUPFAM" id="SSF49373">
    <property type="entry name" value="Invasin/intimin cell-adhesion fragments"/>
    <property type="match status" value="1"/>
</dbReference>
<dbReference type="RefSeq" id="WP_083194660.1">
    <property type="nucleotide sequence ID" value="NZ_CP014224.1"/>
</dbReference>
<dbReference type="OrthoDB" id="980944at2"/>
<dbReference type="KEGG" id="wfu:AXE80_11685"/>
<keyword evidence="2" id="KW-1185">Reference proteome</keyword>
<dbReference type="STRING" id="1790137.AXE80_11685"/>
<dbReference type="Proteomes" id="UP000092967">
    <property type="component" value="Chromosome"/>
</dbReference>
<name>A0A1B1Y839_9FLAO</name>
<sequence>MQLLNKKLDFIAGSPINLVFNKTTDSIPNLYCSSSYGNILISPTIKNNELQYLIPDFISQKSGYVYWQLTQEFHHLKGSFYIHPTNKINNIETYLGPPSIEAGEVDYAMLVTIPLDNYNNPVAKNTPVIINTKHLSNTQQKTIPFDGMIAYQKIYSNKTAGRSFISTNCLNQTSKEYTLEIVPASPTNFNIDSKRVHDFGDGNQVTQFYTSKIKDRYNNIVADGTSVTFRIENDKKMYLQTFGTTINGIATAKMVHPDHSDTWNIQAFVDGFAVSNTISLTYKNAVKDFNIEFKKDSKHLVVGPFKSFMQQTLPDGLMVKISLFENEKIIQKINSQTEDGFSIFDLHTFLKKNKNYNVKIEAAQISKQLEIKL</sequence>
<dbReference type="InterPro" id="IPR013783">
    <property type="entry name" value="Ig-like_fold"/>
</dbReference>
<gene>
    <name evidence="1" type="ORF">AXE80_11685</name>
</gene>
<evidence type="ECO:0000313" key="1">
    <source>
        <dbReference type="EMBL" id="ANW96904.1"/>
    </source>
</evidence>
<reference evidence="1 2" key="1">
    <citation type="submission" date="2016-02" db="EMBL/GenBank/DDBJ databases">
        <authorList>
            <person name="Wen L."/>
            <person name="He K."/>
            <person name="Yang H."/>
        </authorList>
    </citation>
    <scope>NUCLEOTIDE SEQUENCE [LARGE SCALE GENOMIC DNA]</scope>
    <source>
        <strain evidence="1 2">CZ1127</strain>
    </source>
</reference>
<dbReference type="EMBL" id="CP014224">
    <property type="protein sequence ID" value="ANW96904.1"/>
    <property type="molecule type" value="Genomic_DNA"/>
</dbReference>
<accession>A0A1B1Y839</accession>
<protein>
    <submittedName>
        <fullName evidence="1">Uncharacterized protein</fullName>
    </submittedName>
</protein>
<proteinExistence type="predicted"/>
<dbReference type="AlphaFoldDB" id="A0A1B1Y839"/>
<evidence type="ECO:0000313" key="2">
    <source>
        <dbReference type="Proteomes" id="UP000092967"/>
    </source>
</evidence>
<dbReference type="Gene3D" id="2.60.40.10">
    <property type="entry name" value="Immunoglobulins"/>
    <property type="match status" value="1"/>
</dbReference>
<dbReference type="InterPro" id="IPR008964">
    <property type="entry name" value="Invasin/intimin_cell_adhesion"/>
</dbReference>